<gene>
    <name evidence="2" type="ORF">Tci_490962</name>
</gene>
<feature type="compositionally biased region" description="Polar residues" evidence="1">
    <location>
        <begin position="1"/>
        <end position="14"/>
    </location>
</feature>
<reference evidence="2" key="1">
    <citation type="journal article" date="2019" name="Sci. Rep.">
        <title>Draft genome of Tanacetum cinerariifolium, the natural source of mosquito coil.</title>
        <authorList>
            <person name="Yamashiro T."/>
            <person name="Shiraishi A."/>
            <person name="Satake H."/>
            <person name="Nakayama K."/>
        </authorList>
    </citation>
    <scope>NUCLEOTIDE SEQUENCE</scope>
</reference>
<proteinExistence type="predicted"/>
<sequence>MDENANPATAQGEHSNVEENAAIPDTSEGEHKSDNANISAANEETTLVIYQTANLKTTEDDTDYDELDKNHLSKKFKIMTPILNFPTPTPLCSIPSKHMMKTAPHQDSVQEFTDKDLGKGKGVDIEEPINVLVPFVDEGGSNPKMPSLKPFMNIEGVSTQEEFIKQLTEIKRLADLRAQEEELEKALKKLRMLGFSEWLEVHALASKKSSKSIDSLLQSLKSKFQWVLNQVKNLGLPPPPALATFEMTTKDKKRKRNETLKEVFIKERIDVDGTQRNITPPSGVVGKECMVIREPEAGFFYFNVNFDLAFQRESEFHLTSTVQLIKLLNRINLDSPEAREMYKIMEIEIESKDDVNKAKEIARTNSDGLGM</sequence>
<comment type="caution">
    <text evidence="2">The sequence shown here is derived from an EMBL/GenBank/DDBJ whole genome shotgun (WGS) entry which is preliminary data.</text>
</comment>
<feature type="region of interest" description="Disordered" evidence="1">
    <location>
        <begin position="1"/>
        <end position="43"/>
    </location>
</feature>
<dbReference type="EMBL" id="BKCJ010250482">
    <property type="protein sequence ID" value="GEZ18989.1"/>
    <property type="molecule type" value="Genomic_DNA"/>
</dbReference>
<evidence type="ECO:0000313" key="2">
    <source>
        <dbReference type="EMBL" id="GEZ18989.1"/>
    </source>
</evidence>
<evidence type="ECO:0000256" key="1">
    <source>
        <dbReference type="SAM" id="MobiDB-lite"/>
    </source>
</evidence>
<dbReference type="AlphaFoldDB" id="A0A699IC55"/>
<organism evidence="2">
    <name type="scientific">Tanacetum cinerariifolium</name>
    <name type="common">Dalmatian daisy</name>
    <name type="synonym">Chrysanthemum cinerariifolium</name>
    <dbReference type="NCBI Taxonomy" id="118510"/>
    <lineage>
        <taxon>Eukaryota</taxon>
        <taxon>Viridiplantae</taxon>
        <taxon>Streptophyta</taxon>
        <taxon>Embryophyta</taxon>
        <taxon>Tracheophyta</taxon>
        <taxon>Spermatophyta</taxon>
        <taxon>Magnoliopsida</taxon>
        <taxon>eudicotyledons</taxon>
        <taxon>Gunneridae</taxon>
        <taxon>Pentapetalae</taxon>
        <taxon>asterids</taxon>
        <taxon>campanulids</taxon>
        <taxon>Asterales</taxon>
        <taxon>Asteraceae</taxon>
        <taxon>Asteroideae</taxon>
        <taxon>Anthemideae</taxon>
        <taxon>Anthemidinae</taxon>
        <taxon>Tanacetum</taxon>
    </lineage>
</organism>
<name>A0A699IC55_TANCI</name>
<protein>
    <submittedName>
        <fullName evidence="2">Uncharacterized protein</fullName>
    </submittedName>
</protein>
<accession>A0A699IC55</accession>